<evidence type="ECO:0000313" key="2">
    <source>
        <dbReference type="EMBL" id="KAK2606174.1"/>
    </source>
</evidence>
<dbReference type="InterPro" id="IPR055481">
    <property type="entry name" value="DUF7053"/>
</dbReference>
<dbReference type="PANTHER" id="PTHR38117:SF1">
    <property type="entry name" value="DUF3074 DOMAIN-CONTAINING PROTEIN"/>
    <property type="match status" value="1"/>
</dbReference>
<dbReference type="Proteomes" id="UP001251528">
    <property type="component" value="Unassembled WGS sequence"/>
</dbReference>
<evidence type="ECO:0000313" key="3">
    <source>
        <dbReference type="Proteomes" id="UP001251528"/>
    </source>
</evidence>
<dbReference type="Pfam" id="PF23155">
    <property type="entry name" value="DUF7053"/>
    <property type="match status" value="1"/>
</dbReference>
<keyword evidence="3" id="KW-1185">Reference proteome</keyword>
<reference evidence="2" key="1">
    <citation type="submission" date="2023-06" db="EMBL/GenBank/DDBJ databases">
        <title>Conoideocrella luteorostrata (Hypocreales: Clavicipitaceae), a potential biocontrol fungus for elongate hemlock scale in United States Christmas tree production areas.</title>
        <authorList>
            <person name="Barrett H."/>
            <person name="Lovett B."/>
            <person name="Macias A.M."/>
            <person name="Stajich J.E."/>
            <person name="Kasson M.T."/>
        </authorList>
    </citation>
    <scope>NUCLEOTIDE SEQUENCE</scope>
    <source>
        <strain evidence="2">ARSEF 14590</strain>
    </source>
</reference>
<comment type="caution">
    <text evidence="2">The sequence shown here is derived from an EMBL/GenBank/DDBJ whole genome shotgun (WGS) entry which is preliminary data.</text>
</comment>
<sequence>MSSLFNSRSSLQHVTPLPEGVNPAKGIELLHRHTFFIEFDPHMIKYEAMSTPTEPQPQLPEDRGLSGIAPPKCYQVTDRVHALPAGLWDSDVVSTYEFINLEKGVFVRIRSPLNTVMETVWTVEEKSDGGGHELVESIVIKCSRFLMSVIKSTCESGWEGIHEKMVGKIQQES</sequence>
<dbReference type="EMBL" id="JASWJB010000045">
    <property type="protein sequence ID" value="KAK2606174.1"/>
    <property type="molecule type" value="Genomic_DNA"/>
</dbReference>
<dbReference type="AlphaFoldDB" id="A0AAJ0CVU9"/>
<dbReference type="PANTHER" id="PTHR38117">
    <property type="entry name" value="NACHT AND WD40 DOMAIN PROTEIN"/>
    <property type="match status" value="1"/>
</dbReference>
<gene>
    <name evidence="2" type="ORF">QQS21_003457</name>
</gene>
<accession>A0AAJ0CVU9</accession>
<organism evidence="2 3">
    <name type="scientific">Conoideocrella luteorostrata</name>
    <dbReference type="NCBI Taxonomy" id="1105319"/>
    <lineage>
        <taxon>Eukaryota</taxon>
        <taxon>Fungi</taxon>
        <taxon>Dikarya</taxon>
        <taxon>Ascomycota</taxon>
        <taxon>Pezizomycotina</taxon>
        <taxon>Sordariomycetes</taxon>
        <taxon>Hypocreomycetidae</taxon>
        <taxon>Hypocreales</taxon>
        <taxon>Clavicipitaceae</taxon>
        <taxon>Conoideocrella</taxon>
    </lineage>
</organism>
<name>A0AAJ0CVU9_9HYPO</name>
<feature type="domain" description="DUF7053" evidence="1">
    <location>
        <begin position="7"/>
        <end position="170"/>
    </location>
</feature>
<evidence type="ECO:0000259" key="1">
    <source>
        <dbReference type="Pfam" id="PF23155"/>
    </source>
</evidence>
<proteinExistence type="predicted"/>
<protein>
    <recommendedName>
        <fullName evidence="1">DUF7053 domain-containing protein</fullName>
    </recommendedName>
</protein>